<reference evidence="1 2" key="1">
    <citation type="journal article" date="2016" name="Int. J. Syst. Evol. Microbiol.">
        <title>Descriptions of Anaerotaenia torta gen. nov., sp. nov. and Anaerocolumna cellulosilytica gen. nov., sp. nov. isolated from a methanogenic reactor of cattle waste.</title>
        <authorList>
            <person name="Uek A."/>
            <person name="Ohtaki Y."/>
            <person name="Kaku N."/>
            <person name="Ueki K."/>
        </authorList>
    </citation>
    <scope>NUCLEOTIDE SEQUENCE [LARGE SCALE GENOMIC DNA]</scope>
    <source>
        <strain evidence="1 2">SN021</strain>
    </source>
</reference>
<sequence>MVYDNYKFTVPKEKQVRVIINTDVKNEADDHFAVVHGLLSPKFDNVGLIAAHFGEREADGMEQSYQELHSIFDLMGFSEKERIVRGAGIAMPDKQTPIDSDGARLIIKEAMKEDDRPLYVLFLGPLTDMASAYLIEPKIAERLNVIWIGGGRYPVGGPEFNLGNDIHAANVVFSSGIPLWQVPKNVYEMMPVSLCELEYRVHPQGKIGEYLFEQLIKHSQEEIPRKSPFRTGETWVLGDSPAIGLLLYEHRFEFDWIQAPFIGSDMNYVHTGLNRPIRVYKNIDSRLLLEDFYAKLALFEQKRKGVGK</sequence>
<dbReference type="Pfam" id="PF01156">
    <property type="entry name" value="IU_nuc_hydro"/>
    <property type="match status" value="1"/>
</dbReference>
<dbReference type="KEGG" id="acel:acsn021_08320"/>
<evidence type="ECO:0000313" key="2">
    <source>
        <dbReference type="Proteomes" id="UP000515561"/>
    </source>
</evidence>
<name>A0A6S6QPF9_9FIRM</name>
<dbReference type="InterPro" id="IPR036452">
    <property type="entry name" value="Ribo_hydro-like"/>
</dbReference>
<dbReference type="SUPFAM" id="SSF53590">
    <property type="entry name" value="Nucleoside hydrolase"/>
    <property type="match status" value="1"/>
</dbReference>
<organism evidence="1 2">
    <name type="scientific">Anaerocolumna cellulosilytica</name>
    <dbReference type="NCBI Taxonomy" id="433286"/>
    <lineage>
        <taxon>Bacteria</taxon>
        <taxon>Bacillati</taxon>
        <taxon>Bacillota</taxon>
        <taxon>Clostridia</taxon>
        <taxon>Lachnospirales</taxon>
        <taxon>Lachnospiraceae</taxon>
        <taxon>Anaerocolumna</taxon>
    </lineage>
</organism>
<dbReference type="RefSeq" id="WP_184090152.1">
    <property type="nucleotide sequence ID" value="NZ_AP023367.1"/>
</dbReference>
<proteinExistence type="predicted"/>
<accession>A0A6S6QPF9</accession>
<dbReference type="AlphaFoldDB" id="A0A6S6QPF9"/>
<dbReference type="GO" id="GO:0006152">
    <property type="term" value="P:purine nucleoside catabolic process"/>
    <property type="evidence" value="ECO:0007669"/>
    <property type="project" value="TreeGrafter"/>
</dbReference>
<dbReference type="PANTHER" id="PTHR12304:SF4">
    <property type="entry name" value="URIDINE NUCLEOSIDASE"/>
    <property type="match status" value="1"/>
</dbReference>
<dbReference type="InterPro" id="IPR001910">
    <property type="entry name" value="Inosine/uridine_hydrolase_dom"/>
</dbReference>
<evidence type="ECO:0000313" key="1">
    <source>
        <dbReference type="EMBL" id="BCJ93263.1"/>
    </source>
</evidence>
<dbReference type="EMBL" id="AP023367">
    <property type="protein sequence ID" value="BCJ93263.1"/>
    <property type="molecule type" value="Genomic_DNA"/>
</dbReference>
<dbReference type="GO" id="GO:0005829">
    <property type="term" value="C:cytosol"/>
    <property type="evidence" value="ECO:0007669"/>
    <property type="project" value="TreeGrafter"/>
</dbReference>
<dbReference type="GO" id="GO:0008477">
    <property type="term" value="F:purine nucleosidase activity"/>
    <property type="evidence" value="ECO:0007669"/>
    <property type="project" value="TreeGrafter"/>
</dbReference>
<dbReference type="Gene3D" id="3.90.245.10">
    <property type="entry name" value="Ribonucleoside hydrolase-like"/>
    <property type="match status" value="1"/>
</dbReference>
<keyword evidence="2" id="KW-1185">Reference proteome</keyword>
<dbReference type="PANTHER" id="PTHR12304">
    <property type="entry name" value="INOSINE-URIDINE PREFERRING NUCLEOSIDE HYDROLASE"/>
    <property type="match status" value="1"/>
</dbReference>
<protein>
    <submittedName>
        <fullName evidence="1">Uncharacterized protein</fullName>
    </submittedName>
</protein>
<gene>
    <name evidence="1" type="ORF">acsn021_08320</name>
</gene>
<dbReference type="InterPro" id="IPR023186">
    <property type="entry name" value="IUNH"/>
</dbReference>
<dbReference type="Proteomes" id="UP000515561">
    <property type="component" value="Chromosome"/>
</dbReference>